<dbReference type="EMBL" id="JAHRIQ010035946">
    <property type="protein sequence ID" value="MEQ2232710.1"/>
    <property type="molecule type" value="Genomic_DNA"/>
</dbReference>
<proteinExistence type="predicted"/>
<sequence length="102" mass="11489">MFTFALERHKINSPSMPLPHCRRGFHDCLLVPKDCTLFSVIFPLVSSQVTHSESRQPLQQLPKEFPQLPYNNSAAAQLQLSLHMSAQTSILCSLLNDLSALR</sequence>
<reference evidence="1 2" key="1">
    <citation type="submission" date="2021-06" db="EMBL/GenBank/DDBJ databases">
        <authorList>
            <person name="Palmer J.M."/>
        </authorList>
    </citation>
    <scope>NUCLEOTIDE SEQUENCE [LARGE SCALE GENOMIC DNA]</scope>
    <source>
        <strain evidence="2">if_2019</strain>
        <tissue evidence="1">Muscle</tissue>
    </source>
</reference>
<keyword evidence="2" id="KW-1185">Reference proteome</keyword>
<organism evidence="1 2">
    <name type="scientific">Ilyodon furcidens</name>
    <name type="common">goldbreast splitfin</name>
    <dbReference type="NCBI Taxonomy" id="33524"/>
    <lineage>
        <taxon>Eukaryota</taxon>
        <taxon>Metazoa</taxon>
        <taxon>Chordata</taxon>
        <taxon>Craniata</taxon>
        <taxon>Vertebrata</taxon>
        <taxon>Euteleostomi</taxon>
        <taxon>Actinopterygii</taxon>
        <taxon>Neopterygii</taxon>
        <taxon>Teleostei</taxon>
        <taxon>Neoteleostei</taxon>
        <taxon>Acanthomorphata</taxon>
        <taxon>Ovalentaria</taxon>
        <taxon>Atherinomorphae</taxon>
        <taxon>Cyprinodontiformes</taxon>
        <taxon>Goodeidae</taxon>
        <taxon>Ilyodon</taxon>
    </lineage>
</organism>
<evidence type="ECO:0000313" key="2">
    <source>
        <dbReference type="Proteomes" id="UP001482620"/>
    </source>
</evidence>
<gene>
    <name evidence="1" type="ORF">ILYODFUR_014231</name>
</gene>
<dbReference type="Proteomes" id="UP001482620">
    <property type="component" value="Unassembled WGS sequence"/>
</dbReference>
<name>A0ABV0TIJ8_9TELE</name>
<accession>A0ABV0TIJ8</accession>
<comment type="caution">
    <text evidence="1">The sequence shown here is derived from an EMBL/GenBank/DDBJ whole genome shotgun (WGS) entry which is preliminary data.</text>
</comment>
<protein>
    <submittedName>
        <fullName evidence="1">Uncharacterized protein</fullName>
    </submittedName>
</protein>
<evidence type="ECO:0000313" key="1">
    <source>
        <dbReference type="EMBL" id="MEQ2232710.1"/>
    </source>
</evidence>